<feature type="compositionally biased region" description="Low complexity" evidence="1">
    <location>
        <begin position="182"/>
        <end position="202"/>
    </location>
</feature>
<evidence type="ECO:0000256" key="1">
    <source>
        <dbReference type="SAM" id="MobiDB-lite"/>
    </source>
</evidence>
<keyword evidence="4" id="KW-1185">Reference proteome</keyword>
<dbReference type="OrthoDB" id="5076485at2759"/>
<dbReference type="EMBL" id="MUNK01000091">
    <property type="protein sequence ID" value="OTA32547.1"/>
    <property type="molecule type" value="Genomic_DNA"/>
</dbReference>
<evidence type="ECO:0000313" key="3">
    <source>
        <dbReference type="EMBL" id="OTA32547.1"/>
    </source>
</evidence>
<feature type="chain" id="PRO_5012848699" evidence="2">
    <location>
        <begin position="22"/>
        <end position="228"/>
    </location>
</feature>
<keyword evidence="2" id="KW-0732">Signal</keyword>
<evidence type="ECO:0000256" key="2">
    <source>
        <dbReference type="SAM" id="SignalP"/>
    </source>
</evidence>
<dbReference type="VEuPathDB" id="FungiDB:BTJ68_06788"/>
<organism evidence="3 4">
    <name type="scientific">Hortaea werneckii EXF-2000</name>
    <dbReference type="NCBI Taxonomy" id="1157616"/>
    <lineage>
        <taxon>Eukaryota</taxon>
        <taxon>Fungi</taxon>
        <taxon>Dikarya</taxon>
        <taxon>Ascomycota</taxon>
        <taxon>Pezizomycotina</taxon>
        <taxon>Dothideomycetes</taxon>
        <taxon>Dothideomycetidae</taxon>
        <taxon>Mycosphaerellales</taxon>
        <taxon>Teratosphaeriaceae</taxon>
        <taxon>Hortaea</taxon>
    </lineage>
</organism>
<accession>A0A1Z5T945</accession>
<name>A0A1Z5T945_HORWE</name>
<protein>
    <submittedName>
        <fullName evidence="3">Uncharacterized protein</fullName>
    </submittedName>
</protein>
<feature type="region of interest" description="Disordered" evidence="1">
    <location>
        <begin position="175"/>
        <end position="202"/>
    </location>
</feature>
<gene>
    <name evidence="3" type="ORF">BTJ68_06788</name>
</gene>
<dbReference type="Proteomes" id="UP000194280">
    <property type="component" value="Unassembled WGS sequence"/>
</dbReference>
<sequence>MVSLAAQIIAFSASLVVGTNALNGIVAPDSVQAGESFNVTFENADDSQYRVYLAARLSGSNGPTCYLQNSTTLSSPANISIPSDVGPSGNYYSIAISDLLTSQSATYSNMFNFTGGTGNYTAYENNLGGASFWSADDLPCSAYPCARDCAMALYPDDLTDQDAYETMKECINDCSGVSPDESQTTPAQAPASSSTGSSASATSSGAAAKPEIAFSGALGFVGVVAMLL</sequence>
<evidence type="ECO:0000313" key="4">
    <source>
        <dbReference type="Proteomes" id="UP000194280"/>
    </source>
</evidence>
<comment type="caution">
    <text evidence="3">The sequence shown here is derived from an EMBL/GenBank/DDBJ whole genome shotgun (WGS) entry which is preliminary data.</text>
</comment>
<proteinExistence type="predicted"/>
<dbReference type="InParanoid" id="A0A1Z5T945"/>
<dbReference type="AlphaFoldDB" id="A0A1Z5T945"/>
<feature type="signal peptide" evidence="2">
    <location>
        <begin position="1"/>
        <end position="21"/>
    </location>
</feature>
<reference evidence="3 4" key="1">
    <citation type="submission" date="2017-01" db="EMBL/GenBank/DDBJ databases">
        <title>The recent genome duplication of the halophilic yeast Hortaea werneckii: insights from long-read sequencing.</title>
        <authorList>
            <person name="Sinha S."/>
            <person name="Flibotte S."/>
            <person name="Neira M."/>
            <person name="Lenassi M."/>
            <person name="Gostincar C."/>
            <person name="Stajich J.E."/>
            <person name="Nislow C.E."/>
        </authorList>
    </citation>
    <scope>NUCLEOTIDE SEQUENCE [LARGE SCALE GENOMIC DNA]</scope>
    <source>
        <strain evidence="3 4">EXF-2000</strain>
    </source>
</reference>